<name>A0A1J5I291_9BACT</name>
<dbReference type="AlphaFoldDB" id="A0A1J5I291"/>
<evidence type="ECO:0000256" key="4">
    <source>
        <dbReference type="ARBA" id="ARBA00022679"/>
    </source>
</evidence>
<dbReference type="PANTHER" id="PTHR43646">
    <property type="entry name" value="GLYCOSYLTRANSFERASE"/>
    <property type="match status" value="1"/>
</dbReference>
<comment type="caution">
    <text evidence="7">The sequence shown here is derived from an EMBL/GenBank/DDBJ whole genome shotgun (WGS) entry which is preliminary data.</text>
</comment>
<evidence type="ECO:0000256" key="2">
    <source>
        <dbReference type="ARBA" id="ARBA00022475"/>
    </source>
</evidence>
<sequence length="278" mass="32111">MQPFFSIIIPTLNEEQCLPRLLEDLQNQNIRNFEVIVVDGGSSDMTITIPSHFPQLKIRCYKIKKSNVSIQRNFGAGKSQGKYLVFLDADSQIIRGFCKNLQHTIKMKPSLVYIPKILPEDKNIHSRLIFELVNIIIELSQLMPRPFSSGGNMIWEKNFFSLVGGFDEKLFLAEDHNIIGKAVSWGVHARYLDGIKIVFSLRRIEKEGNLRLYYKYIIATAYMVLKKKIDKKIFDYPMGGAGYSLSKSKKKKKYHLIDQLRSYLKQAERLIVDDVSKK</sequence>
<dbReference type="GO" id="GO:0005886">
    <property type="term" value="C:plasma membrane"/>
    <property type="evidence" value="ECO:0007669"/>
    <property type="project" value="UniProtKB-SubCell"/>
</dbReference>
<feature type="domain" description="Glycosyltransferase 2-like" evidence="6">
    <location>
        <begin position="6"/>
        <end position="120"/>
    </location>
</feature>
<evidence type="ECO:0000313" key="8">
    <source>
        <dbReference type="Proteomes" id="UP000183758"/>
    </source>
</evidence>
<comment type="subcellular location">
    <subcellularLocation>
        <location evidence="1">Cell membrane</location>
    </subcellularLocation>
</comment>
<keyword evidence="4" id="KW-0808">Transferase</keyword>
<evidence type="ECO:0000259" key="6">
    <source>
        <dbReference type="Pfam" id="PF00535"/>
    </source>
</evidence>
<dbReference type="GO" id="GO:0016757">
    <property type="term" value="F:glycosyltransferase activity"/>
    <property type="evidence" value="ECO:0007669"/>
    <property type="project" value="UniProtKB-KW"/>
</dbReference>
<dbReference type="Gene3D" id="3.90.550.10">
    <property type="entry name" value="Spore Coat Polysaccharide Biosynthesis Protein SpsA, Chain A"/>
    <property type="match status" value="1"/>
</dbReference>
<evidence type="ECO:0000256" key="1">
    <source>
        <dbReference type="ARBA" id="ARBA00004236"/>
    </source>
</evidence>
<keyword evidence="2" id="KW-1003">Cell membrane</keyword>
<accession>A0A1J5I291</accession>
<keyword evidence="5" id="KW-0472">Membrane</keyword>
<dbReference type="InterPro" id="IPR029044">
    <property type="entry name" value="Nucleotide-diphossugar_trans"/>
</dbReference>
<dbReference type="Pfam" id="PF00535">
    <property type="entry name" value="Glycos_transf_2"/>
    <property type="match status" value="1"/>
</dbReference>
<dbReference type="SUPFAM" id="SSF53448">
    <property type="entry name" value="Nucleotide-diphospho-sugar transferases"/>
    <property type="match status" value="1"/>
</dbReference>
<gene>
    <name evidence="7" type="ORF">AUK04_01255</name>
</gene>
<evidence type="ECO:0000256" key="3">
    <source>
        <dbReference type="ARBA" id="ARBA00022676"/>
    </source>
</evidence>
<dbReference type="InterPro" id="IPR001173">
    <property type="entry name" value="Glyco_trans_2-like"/>
</dbReference>
<evidence type="ECO:0000256" key="5">
    <source>
        <dbReference type="ARBA" id="ARBA00023136"/>
    </source>
</evidence>
<evidence type="ECO:0000313" key="7">
    <source>
        <dbReference type="EMBL" id="OIP85336.1"/>
    </source>
</evidence>
<dbReference type="EMBL" id="MNZM01000029">
    <property type="protein sequence ID" value="OIP85336.1"/>
    <property type="molecule type" value="Genomic_DNA"/>
</dbReference>
<reference evidence="7 8" key="1">
    <citation type="journal article" date="2016" name="Environ. Microbiol.">
        <title>Genomic resolution of a cold subsurface aquifer community provides metabolic insights for novel microbes adapted to high CO concentrations.</title>
        <authorList>
            <person name="Probst A.J."/>
            <person name="Castelle C.J."/>
            <person name="Singh A."/>
            <person name="Brown C.T."/>
            <person name="Anantharaman K."/>
            <person name="Sharon I."/>
            <person name="Hug L.A."/>
            <person name="Burstein D."/>
            <person name="Emerson J.B."/>
            <person name="Thomas B.C."/>
            <person name="Banfield J.F."/>
        </authorList>
    </citation>
    <scope>NUCLEOTIDE SEQUENCE [LARGE SCALE GENOMIC DNA]</scope>
    <source>
        <strain evidence="7">CG2_30_33_16</strain>
    </source>
</reference>
<keyword evidence="3" id="KW-0328">Glycosyltransferase</keyword>
<dbReference type="Proteomes" id="UP000183758">
    <property type="component" value="Unassembled WGS sequence"/>
</dbReference>
<dbReference type="PANTHER" id="PTHR43646:SF2">
    <property type="entry name" value="GLYCOSYLTRANSFERASE 2-LIKE DOMAIN-CONTAINING PROTEIN"/>
    <property type="match status" value="1"/>
</dbReference>
<proteinExistence type="predicted"/>
<organism evidence="7 8">
    <name type="scientific">Candidatus Roizmanbacteria bacterium CG2_30_33_16</name>
    <dbReference type="NCBI Taxonomy" id="1805340"/>
    <lineage>
        <taxon>Bacteria</taxon>
        <taxon>Candidatus Roizmaniibacteriota</taxon>
    </lineage>
</organism>
<protein>
    <recommendedName>
        <fullName evidence="6">Glycosyltransferase 2-like domain-containing protein</fullName>
    </recommendedName>
</protein>